<protein>
    <recommendedName>
        <fullName evidence="2">Transposase IS204/IS1001/IS1096/IS1165 helix-turn-helix domain-containing protein</fullName>
    </recommendedName>
</protein>
<dbReference type="GO" id="GO:0006313">
    <property type="term" value="P:DNA transposition"/>
    <property type="evidence" value="ECO:0007669"/>
    <property type="project" value="InterPro"/>
</dbReference>
<dbReference type="InterPro" id="IPR009057">
    <property type="entry name" value="Homeodomain-like_sf"/>
</dbReference>
<dbReference type="RefSeq" id="WP_377692355.1">
    <property type="nucleotide sequence ID" value="NZ_CADIKH010000225.1"/>
</dbReference>
<evidence type="ECO:0000259" key="2">
    <source>
        <dbReference type="Pfam" id="PF13542"/>
    </source>
</evidence>
<keyword evidence="4" id="KW-1185">Reference proteome</keyword>
<feature type="region of interest" description="Disordered" evidence="1">
    <location>
        <begin position="47"/>
        <end position="69"/>
    </location>
</feature>
<dbReference type="Proteomes" id="UP000494363">
    <property type="component" value="Unassembled WGS sequence"/>
</dbReference>
<name>A0A6J5FC15_9BURK</name>
<evidence type="ECO:0000313" key="4">
    <source>
        <dbReference type="Proteomes" id="UP000494363"/>
    </source>
</evidence>
<organism evidence="3 4">
    <name type="scientific">Paraburkholderia humisilvae</name>
    <dbReference type="NCBI Taxonomy" id="627669"/>
    <lineage>
        <taxon>Bacteria</taxon>
        <taxon>Pseudomonadati</taxon>
        <taxon>Pseudomonadota</taxon>
        <taxon>Betaproteobacteria</taxon>
        <taxon>Burkholderiales</taxon>
        <taxon>Burkholderiaceae</taxon>
        <taxon>Paraburkholderia</taxon>
    </lineage>
</organism>
<dbReference type="Gene3D" id="1.10.10.60">
    <property type="entry name" value="Homeodomain-like"/>
    <property type="match status" value="1"/>
</dbReference>
<evidence type="ECO:0000313" key="3">
    <source>
        <dbReference type="EMBL" id="CAB3774997.1"/>
    </source>
</evidence>
<evidence type="ECO:0000256" key="1">
    <source>
        <dbReference type="SAM" id="MobiDB-lite"/>
    </source>
</evidence>
<feature type="domain" description="Transposase IS204/IS1001/IS1096/IS1165 helix-turn-helix" evidence="2">
    <location>
        <begin position="5"/>
        <end position="46"/>
    </location>
</feature>
<dbReference type="SUPFAM" id="SSF46689">
    <property type="entry name" value="Homeodomain-like"/>
    <property type="match status" value="1"/>
</dbReference>
<dbReference type="EMBL" id="CADIKH010000225">
    <property type="protein sequence ID" value="CAB3774997.1"/>
    <property type="molecule type" value="Genomic_DNA"/>
</dbReference>
<dbReference type="GO" id="GO:0004803">
    <property type="term" value="F:transposase activity"/>
    <property type="evidence" value="ECO:0007669"/>
    <property type="project" value="InterPro"/>
</dbReference>
<accession>A0A6J5FC15</accession>
<proteinExistence type="predicted"/>
<sequence>MSELKRARYTLEFRMEAVRLVKAGQNLAAVSAMLSVATQTISNWVKAEQEGKPGGAGTKPVSPEQMGRPCLGAENARLKMERDMLKNGRRTLRKSRCEVRLHCQT</sequence>
<dbReference type="InterPro" id="IPR032877">
    <property type="entry name" value="Transposase_HTH"/>
</dbReference>
<gene>
    <name evidence="3" type="ORF">LMG29542_08379</name>
</gene>
<reference evidence="3 4" key="1">
    <citation type="submission" date="2020-04" db="EMBL/GenBank/DDBJ databases">
        <authorList>
            <person name="De Canck E."/>
        </authorList>
    </citation>
    <scope>NUCLEOTIDE SEQUENCE [LARGE SCALE GENOMIC DNA]</scope>
    <source>
        <strain evidence="3 4">LMG 29542</strain>
    </source>
</reference>
<dbReference type="AlphaFoldDB" id="A0A6J5FC15"/>
<dbReference type="Pfam" id="PF13542">
    <property type="entry name" value="HTH_Tnp_ISL3"/>
    <property type="match status" value="1"/>
</dbReference>
<dbReference type="GO" id="GO:0003677">
    <property type="term" value="F:DNA binding"/>
    <property type="evidence" value="ECO:0007669"/>
    <property type="project" value="InterPro"/>
</dbReference>